<gene>
    <name evidence="1" type="ORF">I0Q91_11610</name>
</gene>
<dbReference type="Proteomes" id="UP000621436">
    <property type="component" value="Unassembled WGS sequence"/>
</dbReference>
<keyword evidence="2" id="KW-1185">Reference proteome</keyword>
<evidence type="ECO:0000313" key="2">
    <source>
        <dbReference type="Proteomes" id="UP000621436"/>
    </source>
</evidence>
<sequence>MPSDESIKLKALTAFFSAYADLKDQGDITREQFNQVNELIEDIEKIEYDALITRLVEIFPDYQPKELGLFSLDNK</sequence>
<reference evidence="1" key="1">
    <citation type="submission" date="2020-11" db="EMBL/GenBank/DDBJ databases">
        <title>Halonatronomonas betainensis gen. nov., sp. nov. a novel haloalkaliphilic representative of the family Halanaerobiacae capable of betaine degradation.</title>
        <authorList>
            <person name="Boltyanskaya Y."/>
            <person name="Kevbrin V."/>
            <person name="Detkova E."/>
            <person name="Grouzdev D.S."/>
            <person name="Koziaeva V."/>
            <person name="Zhilina T."/>
        </authorList>
    </citation>
    <scope>NUCLEOTIDE SEQUENCE</scope>
    <source>
        <strain evidence="1">Z-7014</strain>
    </source>
</reference>
<proteinExistence type="predicted"/>
<organism evidence="1 2">
    <name type="scientific">Halonatronomonas betaini</name>
    <dbReference type="NCBI Taxonomy" id="2778430"/>
    <lineage>
        <taxon>Bacteria</taxon>
        <taxon>Bacillati</taxon>
        <taxon>Bacillota</taxon>
        <taxon>Clostridia</taxon>
        <taxon>Halanaerobiales</taxon>
        <taxon>Halarsenatibacteraceae</taxon>
        <taxon>Halonatronomonas</taxon>
    </lineage>
</organism>
<accession>A0A931ASP6</accession>
<protein>
    <submittedName>
        <fullName evidence="1">Uncharacterized protein</fullName>
    </submittedName>
</protein>
<comment type="caution">
    <text evidence="1">The sequence shown here is derived from an EMBL/GenBank/DDBJ whole genome shotgun (WGS) entry which is preliminary data.</text>
</comment>
<dbReference type="AlphaFoldDB" id="A0A931ASP6"/>
<evidence type="ECO:0000313" key="1">
    <source>
        <dbReference type="EMBL" id="MBF8437732.1"/>
    </source>
</evidence>
<name>A0A931ASP6_9FIRM</name>
<dbReference type="RefSeq" id="WP_270454740.1">
    <property type="nucleotide sequence ID" value="NZ_JADPIE010000007.1"/>
</dbReference>
<dbReference type="EMBL" id="JADPIE010000007">
    <property type="protein sequence ID" value="MBF8437732.1"/>
    <property type="molecule type" value="Genomic_DNA"/>
</dbReference>